<reference evidence="1 2" key="1">
    <citation type="submission" date="2007-04" db="EMBL/GenBank/DDBJ databases">
        <authorList>
            <person name="Fulton L."/>
            <person name="Clifton S."/>
            <person name="Fulton B."/>
            <person name="Xu J."/>
            <person name="Minx P."/>
            <person name="Pepin K.H."/>
            <person name="Johnson M."/>
            <person name="Thiruvilangam P."/>
            <person name="Bhonagiri V."/>
            <person name="Nash W.E."/>
            <person name="Mardis E.R."/>
            <person name="Wilson R.K."/>
        </authorList>
    </citation>
    <scope>NUCLEOTIDE SEQUENCE [LARGE SCALE GENOMIC DNA]</scope>
    <source>
        <strain evidence="1 2">ATCC 29149</strain>
    </source>
</reference>
<comment type="caution">
    <text evidence="1">The sequence shown here is derived from an EMBL/GenBank/DDBJ whole genome shotgun (WGS) entry which is preliminary data.</text>
</comment>
<reference evidence="1 2" key="2">
    <citation type="submission" date="2007-06" db="EMBL/GenBank/DDBJ databases">
        <title>Draft genome sequence of Ruminococcus gnavus (ATCC 29149).</title>
        <authorList>
            <person name="Sudarsanam P."/>
            <person name="Ley R."/>
            <person name="Guruge J."/>
            <person name="Turnbaugh P.J."/>
            <person name="Mahowald M."/>
            <person name="Liep D."/>
            <person name="Gordon J."/>
        </authorList>
    </citation>
    <scope>NUCLEOTIDE SEQUENCE [LARGE SCALE GENOMIC DNA]</scope>
    <source>
        <strain evidence="1 2">ATCC 29149</strain>
    </source>
</reference>
<evidence type="ECO:0000313" key="2">
    <source>
        <dbReference type="Proteomes" id="UP000004410"/>
    </source>
</evidence>
<evidence type="ECO:0000313" key="1">
    <source>
        <dbReference type="EMBL" id="EDN78500.1"/>
    </source>
</evidence>
<dbReference type="Proteomes" id="UP000004410">
    <property type="component" value="Unassembled WGS sequence"/>
</dbReference>
<dbReference type="PaxDb" id="411470-RUMGNA_01237"/>
<organism evidence="1 2">
    <name type="scientific">Mediterraneibacter gnavus (strain ATCC 29149 / DSM 114966 / JCM 6515 / VPI C7-9)</name>
    <name type="common">Ruminococcus gnavus</name>
    <dbReference type="NCBI Taxonomy" id="411470"/>
    <lineage>
        <taxon>Bacteria</taxon>
        <taxon>Bacillati</taxon>
        <taxon>Bacillota</taxon>
        <taxon>Clostridia</taxon>
        <taxon>Lachnospirales</taxon>
        <taxon>Lachnospiraceae</taxon>
        <taxon>Mediterraneibacter</taxon>
    </lineage>
</organism>
<protein>
    <submittedName>
        <fullName evidence="1">Uncharacterized protein</fullName>
    </submittedName>
</protein>
<sequence length="52" mass="6173">MRLLYKNIQTVKVYCEMMNFESDNGVGFYKSHSICYGLIDSFYTVCYVSVRR</sequence>
<name>A7B111_MEDG7</name>
<proteinExistence type="predicted"/>
<dbReference type="AlphaFoldDB" id="A7B111"/>
<gene>
    <name evidence="1" type="ORF">RUMGNA_01237</name>
</gene>
<dbReference type="EMBL" id="AAYG02000010">
    <property type="protein sequence ID" value="EDN78500.1"/>
    <property type="molecule type" value="Genomic_DNA"/>
</dbReference>
<accession>A7B111</accession>